<dbReference type="CDD" id="cd06223">
    <property type="entry name" value="PRTases_typeI"/>
    <property type="match status" value="1"/>
</dbReference>
<evidence type="ECO:0000313" key="3">
    <source>
        <dbReference type="Proteomes" id="UP000218332"/>
    </source>
</evidence>
<reference evidence="2 3" key="1">
    <citation type="submission" date="2017-07" db="EMBL/GenBank/DDBJ databases">
        <title>Tamlnaduibacter salinus (Mi-7) genome sequencing.</title>
        <authorList>
            <person name="Verma A."/>
            <person name="Krishnamurthi S."/>
        </authorList>
    </citation>
    <scope>NUCLEOTIDE SEQUENCE [LARGE SCALE GENOMIC DNA]</scope>
    <source>
        <strain evidence="2 3">Mi-7</strain>
    </source>
</reference>
<gene>
    <name evidence="2" type="ORF">CF392_07230</name>
</gene>
<dbReference type="Gene3D" id="3.30.1310.20">
    <property type="entry name" value="PRTase-like"/>
    <property type="match status" value="1"/>
</dbReference>
<comment type="caution">
    <text evidence="2">The sequence shown here is derived from an EMBL/GenBank/DDBJ whole genome shotgun (WGS) entry which is preliminary data.</text>
</comment>
<proteinExistence type="predicted"/>
<feature type="domain" description="Phosphoribosyltransferase" evidence="1">
    <location>
        <begin position="28"/>
        <end position="182"/>
    </location>
</feature>
<organism evidence="2 3">
    <name type="scientific">Tamilnaduibacter salinus</name>
    <dbReference type="NCBI Taxonomy" id="1484056"/>
    <lineage>
        <taxon>Bacteria</taxon>
        <taxon>Pseudomonadati</taxon>
        <taxon>Pseudomonadota</taxon>
        <taxon>Gammaproteobacteria</taxon>
        <taxon>Pseudomonadales</taxon>
        <taxon>Marinobacteraceae</taxon>
        <taxon>Tamilnaduibacter</taxon>
    </lineage>
</organism>
<dbReference type="Pfam" id="PF00156">
    <property type="entry name" value="Pribosyltran"/>
    <property type="match status" value="1"/>
</dbReference>
<dbReference type="AlphaFoldDB" id="A0A2A2I564"/>
<sequence>MARPFKDRNEAGQALVPGVRRALASDMPLILGLPRGGVPVAWELARSLSAELDVLVVRKLGVPFHPELAMGAIASGGARVLNDDVLLAAGITPDALEKVEQRERDELARREALFREGRPPLDVRGREVVLVDDGVATGATMEAAVMALRSLDPVRLLIAVPVSSVDAAEHLGPEVDAFTCLSRPDFFGSVGQWYETFDQTSSDDVRRLLADASERP</sequence>
<dbReference type="Gene3D" id="3.40.50.2020">
    <property type="match status" value="1"/>
</dbReference>
<dbReference type="EMBL" id="NMPM01000036">
    <property type="protein sequence ID" value="PAV26163.1"/>
    <property type="molecule type" value="Genomic_DNA"/>
</dbReference>
<dbReference type="InterPro" id="IPR029057">
    <property type="entry name" value="PRTase-like"/>
</dbReference>
<accession>A0A2A2I564</accession>
<protein>
    <submittedName>
        <fullName evidence="2">Phosphoribosyl transferase</fullName>
    </submittedName>
</protein>
<name>A0A2A2I564_9GAMM</name>
<dbReference type="SUPFAM" id="SSF53271">
    <property type="entry name" value="PRTase-like"/>
    <property type="match status" value="1"/>
</dbReference>
<dbReference type="GO" id="GO:0016740">
    <property type="term" value="F:transferase activity"/>
    <property type="evidence" value="ECO:0007669"/>
    <property type="project" value="UniProtKB-KW"/>
</dbReference>
<keyword evidence="2" id="KW-0808">Transferase</keyword>
<keyword evidence="3" id="KW-1185">Reference proteome</keyword>
<dbReference type="RefSeq" id="WP_095610789.1">
    <property type="nucleotide sequence ID" value="NZ_NMPM01000036.1"/>
</dbReference>
<evidence type="ECO:0000259" key="1">
    <source>
        <dbReference type="Pfam" id="PF00156"/>
    </source>
</evidence>
<dbReference type="Proteomes" id="UP000218332">
    <property type="component" value="Unassembled WGS sequence"/>
</dbReference>
<evidence type="ECO:0000313" key="2">
    <source>
        <dbReference type="EMBL" id="PAV26163.1"/>
    </source>
</evidence>
<dbReference type="InterPro" id="IPR000836">
    <property type="entry name" value="PRTase_dom"/>
</dbReference>